<reference evidence="1" key="2">
    <citation type="journal article" date="2023" name="IMA Fungus">
        <title>Comparative genomic study of the Penicillium genus elucidates a diverse pangenome and 15 lateral gene transfer events.</title>
        <authorList>
            <person name="Petersen C."/>
            <person name="Sorensen T."/>
            <person name="Nielsen M.R."/>
            <person name="Sondergaard T.E."/>
            <person name="Sorensen J.L."/>
            <person name="Fitzpatrick D.A."/>
            <person name="Frisvad J.C."/>
            <person name="Nielsen K.L."/>
        </authorList>
    </citation>
    <scope>NUCLEOTIDE SEQUENCE</scope>
    <source>
        <strain evidence="1">IBT 29864</strain>
    </source>
</reference>
<dbReference type="GeneID" id="81432639"/>
<sequence>MEYQKRFAEEKRATEQAYLERLKKNIRKYGIEEPKMILAVNPLPRDEELKSTQEIEEKSRGQINEVLNDMGETMNIDGIETTVTKMAKKWVSTRTLDAHDIPW</sequence>
<dbReference type="Proteomes" id="UP001147782">
    <property type="component" value="Unassembled WGS sequence"/>
</dbReference>
<accession>A0A9X0B607</accession>
<organism evidence="1 2">
    <name type="scientific">Penicillium cataractarum</name>
    <dbReference type="NCBI Taxonomy" id="2100454"/>
    <lineage>
        <taxon>Eukaryota</taxon>
        <taxon>Fungi</taxon>
        <taxon>Dikarya</taxon>
        <taxon>Ascomycota</taxon>
        <taxon>Pezizomycotina</taxon>
        <taxon>Eurotiomycetes</taxon>
        <taxon>Eurotiomycetidae</taxon>
        <taxon>Eurotiales</taxon>
        <taxon>Aspergillaceae</taxon>
        <taxon>Penicillium</taxon>
    </lineage>
</organism>
<proteinExistence type="predicted"/>
<dbReference type="AlphaFoldDB" id="A0A9X0B607"/>
<keyword evidence="2" id="KW-1185">Reference proteome</keyword>
<dbReference type="EMBL" id="JAPZBS010000001">
    <property type="protein sequence ID" value="KAJ5389463.1"/>
    <property type="molecule type" value="Genomic_DNA"/>
</dbReference>
<protein>
    <submittedName>
        <fullName evidence="1">Uncharacterized protein</fullName>
    </submittedName>
</protein>
<evidence type="ECO:0000313" key="2">
    <source>
        <dbReference type="Proteomes" id="UP001147782"/>
    </source>
</evidence>
<comment type="caution">
    <text evidence="1">The sequence shown here is derived from an EMBL/GenBank/DDBJ whole genome shotgun (WGS) entry which is preliminary data.</text>
</comment>
<dbReference type="OrthoDB" id="5086500at2759"/>
<reference evidence="1" key="1">
    <citation type="submission" date="2022-11" db="EMBL/GenBank/DDBJ databases">
        <authorList>
            <person name="Petersen C."/>
        </authorList>
    </citation>
    <scope>NUCLEOTIDE SEQUENCE</scope>
    <source>
        <strain evidence="1">IBT 29864</strain>
    </source>
</reference>
<gene>
    <name evidence="1" type="ORF">N7496_000531</name>
</gene>
<dbReference type="RefSeq" id="XP_056560191.1">
    <property type="nucleotide sequence ID" value="XM_056693462.1"/>
</dbReference>
<evidence type="ECO:0000313" key="1">
    <source>
        <dbReference type="EMBL" id="KAJ5389463.1"/>
    </source>
</evidence>
<name>A0A9X0B607_9EURO</name>